<dbReference type="Gramene" id="GBG71057">
    <property type="protein sequence ID" value="GBG71057"/>
    <property type="gene ID" value="CBR_g8356"/>
</dbReference>
<comment type="caution">
    <text evidence="2">The sequence shown here is derived from an EMBL/GenBank/DDBJ whole genome shotgun (WGS) entry which is preliminary data.</text>
</comment>
<protein>
    <submittedName>
        <fullName evidence="2">Uncharacterized protein</fullName>
    </submittedName>
</protein>
<feature type="compositionally biased region" description="Basic and acidic residues" evidence="1">
    <location>
        <begin position="256"/>
        <end position="266"/>
    </location>
</feature>
<evidence type="ECO:0000256" key="1">
    <source>
        <dbReference type="SAM" id="MobiDB-lite"/>
    </source>
</evidence>
<sequence>MATNWFADRHLDIGRVLLGSSERAMATVTRMQKNGGGSRSGTGVGPYYWRLLEAEEGKVALQMGGAADRTTAQCDGSKKIRGRSLRQQPPEAPGRGKAKVIGVGTPTSQDFEKLLKAYNIVKEGKRIADLEVLALRDRFEKAVAKLVRQGRTPRVNLTRRMYEATDDEEQEIHPRREEGLDDLTIRPSPPKRTSERLATKAAAAERAEFLKETKKYLKRLRKHGLQVLCSKEGITFVTCEQAFNDVAELRTATTFDERESGRKVVPDSEAEDGREEERDGTDGQETQPVNIDDEDRLADD</sequence>
<dbReference type="Proteomes" id="UP000265515">
    <property type="component" value="Unassembled WGS sequence"/>
</dbReference>
<evidence type="ECO:0000313" key="3">
    <source>
        <dbReference type="Proteomes" id="UP000265515"/>
    </source>
</evidence>
<feature type="region of interest" description="Disordered" evidence="1">
    <location>
        <begin position="76"/>
        <end position="103"/>
    </location>
</feature>
<dbReference type="EMBL" id="BFEA01000140">
    <property type="protein sequence ID" value="GBG71057.1"/>
    <property type="molecule type" value="Genomic_DNA"/>
</dbReference>
<feature type="region of interest" description="Disordered" evidence="1">
    <location>
        <begin position="165"/>
        <end position="198"/>
    </location>
</feature>
<organism evidence="2 3">
    <name type="scientific">Chara braunii</name>
    <name type="common">Braun's stonewort</name>
    <dbReference type="NCBI Taxonomy" id="69332"/>
    <lineage>
        <taxon>Eukaryota</taxon>
        <taxon>Viridiplantae</taxon>
        <taxon>Streptophyta</taxon>
        <taxon>Charophyceae</taxon>
        <taxon>Charales</taxon>
        <taxon>Characeae</taxon>
        <taxon>Chara</taxon>
    </lineage>
</organism>
<dbReference type="AlphaFoldDB" id="A0A388KLY8"/>
<feature type="compositionally biased region" description="Acidic residues" evidence="1">
    <location>
        <begin position="291"/>
        <end position="300"/>
    </location>
</feature>
<accession>A0A388KLY8</accession>
<reference evidence="2 3" key="1">
    <citation type="journal article" date="2018" name="Cell">
        <title>The Chara Genome: Secondary Complexity and Implications for Plant Terrestrialization.</title>
        <authorList>
            <person name="Nishiyama T."/>
            <person name="Sakayama H."/>
            <person name="Vries J.D."/>
            <person name="Buschmann H."/>
            <person name="Saint-Marcoux D."/>
            <person name="Ullrich K.K."/>
            <person name="Haas F.B."/>
            <person name="Vanderstraeten L."/>
            <person name="Becker D."/>
            <person name="Lang D."/>
            <person name="Vosolsobe S."/>
            <person name="Rombauts S."/>
            <person name="Wilhelmsson P.K.I."/>
            <person name="Janitza P."/>
            <person name="Kern R."/>
            <person name="Heyl A."/>
            <person name="Rumpler F."/>
            <person name="Villalobos L.I.A.C."/>
            <person name="Clay J.M."/>
            <person name="Skokan R."/>
            <person name="Toyoda A."/>
            <person name="Suzuki Y."/>
            <person name="Kagoshima H."/>
            <person name="Schijlen E."/>
            <person name="Tajeshwar N."/>
            <person name="Catarino B."/>
            <person name="Hetherington A.J."/>
            <person name="Saltykova A."/>
            <person name="Bonnot C."/>
            <person name="Breuninger H."/>
            <person name="Symeonidi A."/>
            <person name="Radhakrishnan G.V."/>
            <person name="Van Nieuwerburgh F."/>
            <person name="Deforce D."/>
            <person name="Chang C."/>
            <person name="Karol K.G."/>
            <person name="Hedrich R."/>
            <person name="Ulvskov P."/>
            <person name="Glockner G."/>
            <person name="Delwiche C.F."/>
            <person name="Petrasek J."/>
            <person name="Van de Peer Y."/>
            <person name="Friml J."/>
            <person name="Beilby M."/>
            <person name="Dolan L."/>
            <person name="Kohara Y."/>
            <person name="Sugano S."/>
            <person name="Fujiyama A."/>
            <person name="Delaux P.-M."/>
            <person name="Quint M."/>
            <person name="TheiBen G."/>
            <person name="Hagemann M."/>
            <person name="Harholt J."/>
            <person name="Dunand C."/>
            <person name="Zachgo S."/>
            <person name="Langdale J."/>
            <person name="Maumus F."/>
            <person name="Straeten D.V.D."/>
            <person name="Gould S.B."/>
            <person name="Rensing S.A."/>
        </authorList>
    </citation>
    <scope>NUCLEOTIDE SEQUENCE [LARGE SCALE GENOMIC DNA]</scope>
    <source>
        <strain evidence="2 3">S276</strain>
    </source>
</reference>
<name>A0A388KLY8_CHABU</name>
<evidence type="ECO:0000313" key="2">
    <source>
        <dbReference type="EMBL" id="GBG71057.1"/>
    </source>
</evidence>
<gene>
    <name evidence="2" type="ORF">CBR_g8356</name>
</gene>
<feature type="region of interest" description="Disordered" evidence="1">
    <location>
        <begin position="256"/>
        <end position="300"/>
    </location>
</feature>
<keyword evidence="3" id="KW-1185">Reference proteome</keyword>
<proteinExistence type="predicted"/>